<dbReference type="Proteomes" id="UP000286806">
    <property type="component" value="Unassembled WGS sequence"/>
</dbReference>
<evidence type="ECO:0000313" key="1">
    <source>
        <dbReference type="EMBL" id="GBL44945.1"/>
    </source>
</evidence>
<dbReference type="InterPro" id="IPR009078">
    <property type="entry name" value="Ferritin-like_SF"/>
</dbReference>
<dbReference type="Gene3D" id="1.10.620.20">
    <property type="entry name" value="Ribonucleotide Reductase, subunit A"/>
    <property type="match status" value="1"/>
</dbReference>
<gene>
    <name evidence="1" type="ORF">SFMTTN_0746</name>
</gene>
<keyword evidence="2" id="KW-1185">Reference proteome</keyword>
<name>A0A401JB96_9PROT</name>
<organism evidence="1 2">
    <name type="scientific">Sulfuriferula multivorans</name>
    <dbReference type="NCBI Taxonomy" id="1559896"/>
    <lineage>
        <taxon>Bacteria</taxon>
        <taxon>Pseudomonadati</taxon>
        <taxon>Pseudomonadota</taxon>
        <taxon>Betaproteobacteria</taxon>
        <taxon>Nitrosomonadales</taxon>
        <taxon>Sulfuricellaceae</taxon>
        <taxon>Sulfuriferula</taxon>
    </lineage>
</organism>
<evidence type="ECO:0008006" key="3">
    <source>
        <dbReference type="Google" id="ProtNLM"/>
    </source>
</evidence>
<dbReference type="EMBL" id="BGOW01000003">
    <property type="protein sequence ID" value="GBL44945.1"/>
    <property type="molecule type" value="Genomic_DNA"/>
</dbReference>
<comment type="caution">
    <text evidence="1">The sequence shown here is derived from an EMBL/GenBank/DDBJ whole genome shotgun (WGS) entry which is preliminary data.</text>
</comment>
<proteinExistence type="predicted"/>
<dbReference type="AlphaFoldDB" id="A0A401JB96"/>
<dbReference type="InterPro" id="IPR012348">
    <property type="entry name" value="RNR-like"/>
</dbReference>
<dbReference type="GO" id="GO:0016491">
    <property type="term" value="F:oxidoreductase activity"/>
    <property type="evidence" value="ECO:0007669"/>
    <property type="project" value="InterPro"/>
</dbReference>
<dbReference type="OrthoDB" id="581372at2"/>
<reference evidence="1 2" key="1">
    <citation type="journal article" date="2019" name="Front. Microbiol.">
        <title>Genomes of Neutrophilic Sulfur-Oxidizing Chemolithoautotrophs Representing 9 Proteobacterial Species From 8 Genera.</title>
        <authorList>
            <person name="Watanabe T."/>
            <person name="Kojima H."/>
            <person name="Umezawa K."/>
            <person name="Hori C."/>
            <person name="Takasuka T.E."/>
            <person name="Kato Y."/>
            <person name="Fukui M."/>
        </authorList>
    </citation>
    <scope>NUCLEOTIDE SEQUENCE [LARGE SCALE GENOMIC DNA]</scope>
    <source>
        <strain evidence="1 2">TTN</strain>
    </source>
</reference>
<sequence length="280" mass="32680">MPDPDTHLPFGAPHPWSLDQIAYDRIAHENIVNEETWFYVLAGASFVESFSDLFTHNLLGHMEGDTEVTQWLSERWEPEELQHGRALRRYVETVWPAFDWQAAFDGFCADYRPFCKPELLEPTRALEMVARCVVETGTSGLYGLLHKISPEPVLTALVGHIRSDEVGHFKYFYHFFLRYREIERPSRWQVARVLRERLGEIGQEDAYLAVKNAFEVRNPGQKFSPKDFQHFQHTAGHWARADYPYEMTVKMLLKPMRLPGFINRMAMPLLMRQAQRVVAP</sequence>
<dbReference type="SUPFAM" id="SSF47240">
    <property type="entry name" value="Ferritin-like"/>
    <property type="match status" value="1"/>
</dbReference>
<dbReference type="RefSeq" id="WP_124703766.1">
    <property type="nucleotide sequence ID" value="NZ_BGOW01000003.1"/>
</dbReference>
<dbReference type="CDD" id="cd00657">
    <property type="entry name" value="Ferritin_like"/>
    <property type="match status" value="1"/>
</dbReference>
<accession>A0A401JB96</accession>
<protein>
    <recommendedName>
        <fullName evidence="3">Ferritin-like domain-containing protein</fullName>
    </recommendedName>
</protein>
<evidence type="ECO:0000313" key="2">
    <source>
        <dbReference type="Proteomes" id="UP000286806"/>
    </source>
</evidence>